<name>A0A9W7WV09_TRIRA</name>
<reference evidence="2" key="1">
    <citation type="submission" date="2021-02" db="EMBL/GenBank/DDBJ databases">
        <title>Comparative genomics reveals that relaxation of natural selection precedes convergent phenotypic evolution of cavefish.</title>
        <authorList>
            <person name="Peng Z."/>
        </authorList>
    </citation>
    <scope>NUCLEOTIDE SEQUENCE</scope>
    <source>
        <tissue evidence="2">Muscle</tissue>
    </source>
</reference>
<proteinExistence type="predicted"/>
<gene>
    <name evidence="2" type="ORF">IRJ41_012365</name>
</gene>
<feature type="signal peptide" evidence="1">
    <location>
        <begin position="1"/>
        <end position="21"/>
    </location>
</feature>
<feature type="chain" id="PRO_5040763093" evidence="1">
    <location>
        <begin position="22"/>
        <end position="172"/>
    </location>
</feature>
<keyword evidence="2" id="KW-0675">Receptor</keyword>
<organism evidence="2 3">
    <name type="scientific">Triplophysa rosa</name>
    <name type="common">Cave loach</name>
    <dbReference type="NCBI Taxonomy" id="992332"/>
    <lineage>
        <taxon>Eukaryota</taxon>
        <taxon>Metazoa</taxon>
        <taxon>Chordata</taxon>
        <taxon>Craniata</taxon>
        <taxon>Vertebrata</taxon>
        <taxon>Euteleostomi</taxon>
        <taxon>Actinopterygii</taxon>
        <taxon>Neopterygii</taxon>
        <taxon>Teleostei</taxon>
        <taxon>Ostariophysi</taxon>
        <taxon>Cypriniformes</taxon>
        <taxon>Nemacheilidae</taxon>
        <taxon>Triplophysa</taxon>
    </lineage>
</organism>
<keyword evidence="2" id="KW-0449">Lipoprotein</keyword>
<evidence type="ECO:0000256" key="1">
    <source>
        <dbReference type="SAM" id="SignalP"/>
    </source>
</evidence>
<accession>A0A9W7WV09</accession>
<keyword evidence="3" id="KW-1185">Reference proteome</keyword>
<dbReference type="AlphaFoldDB" id="A0A9W7WV09"/>
<dbReference type="EMBL" id="JAFHDT010000006">
    <property type="protein sequence ID" value="KAI7808711.1"/>
    <property type="molecule type" value="Genomic_DNA"/>
</dbReference>
<sequence length="172" mass="18880">MSEYILTLLVILGFGDILANAQTLRDADSERGTCLLVFVSFRRSLEKCIHPLCIFDAPQRSVKALEINSHPPNPDCLTFSAHRWRNYSHPECALETFKAEWKSIISNGGADAEILTDSVAVIKMPLYDLGTSSLVDTATSGCPPGDPLQIALQNINFQICRTRAVALCIVSL</sequence>
<keyword evidence="1" id="KW-0732">Signal</keyword>
<evidence type="ECO:0000313" key="3">
    <source>
        <dbReference type="Proteomes" id="UP001059041"/>
    </source>
</evidence>
<protein>
    <submittedName>
        <fullName evidence="2">Low-density lipoprotein receptor-related protein 1B</fullName>
    </submittedName>
</protein>
<dbReference type="Proteomes" id="UP001059041">
    <property type="component" value="Linkage Group LG6"/>
</dbReference>
<evidence type="ECO:0000313" key="2">
    <source>
        <dbReference type="EMBL" id="KAI7808711.1"/>
    </source>
</evidence>
<comment type="caution">
    <text evidence="2">The sequence shown here is derived from an EMBL/GenBank/DDBJ whole genome shotgun (WGS) entry which is preliminary data.</text>
</comment>